<dbReference type="EMBL" id="JACIDA010000002">
    <property type="protein sequence ID" value="MBB3873098.1"/>
    <property type="molecule type" value="Genomic_DNA"/>
</dbReference>
<dbReference type="AlphaFoldDB" id="A0A7W6A9W0"/>
<protein>
    <submittedName>
        <fullName evidence="3">Uncharacterized protein</fullName>
    </submittedName>
</protein>
<feature type="region of interest" description="Disordered" evidence="1">
    <location>
        <begin position="83"/>
        <end position="121"/>
    </location>
</feature>
<evidence type="ECO:0000256" key="1">
    <source>
        <dbReference type="SAM" id="MobiDB-lite"/>
    </source>
</evidence>
<sequence>MWRIVRTLLFAFALAGSIGQASAFAAPQRPGADADAMAAMPDCAEMMMQAGAEGPGAPCDDVGPDCMGLAACAAVAVPLPSGAGVTARPSAPHRQQVALSADDTRAGERPTPLGDPPKTRA</sequence>
<comment type="caution">
    <text evidence="3">The sequence shown here is derived from an EMBL/GenBank/DDBJ whole genome shotgun (WGS) entry which is preliminary data.</text>
</comment>
<accession>A0A7W6A9W0</accession>
<dbReference type="RefSeq" id="WP_183197612.1">
    <property type="nucleotide sequence ID" value="NZ_JACIDA010000002.1"/>
</dbReference>
<name>A0A7W6A9W0_9CAUL</name>
<gene>
    <name evidence="3" type="ORF">GGR11_002651</name>
</gene>
<evidence type="ECO:0000256" key="2">
    <source>
        <dbReference type="SAM" id="SignalP"/>
    </source>
</evidence>
<proteinExistence type="predicted"/>
<dbReference type="Proteomes" id="UP000532936">
    <property type="component" value="Unassembled WGS sequence"/>
</dbReference>
<reference evidence="3 4" key="1">
    <citation type="submission" date="2020-08" db="EMBL/GenBank/DDBJ databases">
        <title>Genomic Encyclopedia of Type Strains, Phase IV (KMG-IV): sequencing the most valuable type-strain genomes for metagenomic binning, comparative biology and taxonomic classification.</title>
        <authorList>
            <person name="Goeker M."/>
        </authorList>
    </citation>
    <scope>NUCLEOTIDE SEQUENCE [LARGE SCALE GENOMIC DNA]</scope>
    <source>
        <strain evidence="3 4">DSM 14878</strain>
    </source>
</reference>
<organism evidence="3 4">
    <name type="scientific">Brevundimonas mediterranea</name>
    <dbReference type="NCBI Taxonomy" id="74329"/>
    <lineage>
        <taxon>Bacteria</taxon>
        <taxon>Pseudomonadati</taxon>
        <taxon>Pseudomonadota</taxon>
        <taxon>Alphaproteobacteria</taxon>
        <taxon>Caulobacterales</taxon>
        <taxon>Caulobacteraceae</taxon>
        <taxon>Brevundimonas</taxon>
    </lineage>
</organism>
<feature type="signal peptide" evidence="2">
    <location>
        <begin position="1"/>
        <end position="25"/>
    </location>
</feature>
<keyword evidence="2" id="KW-0732">Signal</keyword>
<feature type="chain" id="PRO_5031194048" evidence="2">
    <location>
        <begin position="26"/>
        <end position="121"/>
    </location>
</feature>
<evidence type="ECO:0000313" key="4">
    <source>
        <dbReference type="Proteomes" id="UP000532936"/>
    </source>
</evidence>
<evidence type="ECO:0000313" key="3">
    <source>
        <dbReference type="EMBL" id="MBB3873098.1"/>
    </source>
</evidence>